<sequence length="249" mass="27945">MINSISRIYRNKVMPSPKVAILRLATTSRVFVLLSFFVVIAFTAAIHLSNNAETSYSSGPSKKCKQASIQALPTALEKELRAINCSIEKATRSLDRNSNSLITIMWPLLPVFALLTTTSVFIFTIAANTYRHLQYVTYNIETKKNQNRTSGRMRVINHNEVSEYLLQAYFFDYSGKKCNVSQIPFPKKDDSTYIELPSGKPLELTLLPHQAEAARSAPNKIDIALSATSGKIMCIRGEGYWRPEQVSQT</sequence>
<evidence type="ECO:0000256" key="1">
    <source>
        <dbReference type="SAM" id="Phobius"/>
    </source>
</evidence>
<proteinExistence type="predicted"/>
<dbReference type="AlphaFoldDB" id="A0A7Z1MGP3"/>
<gene>
    <name evidence="2" type="ORF">BCS90_23235</name>
</gene>
<dbReference type="EMBL" id="MDBS01000046">
    <property type="protein sequence ID" value="PMP26585.1"/>
    <property type="molecule type" value="Genomic_DNA"/>
</dbReference>
<organism evidence="2">
    <name type="scientific">Vibrio cyclitrophicus</name>
    <dbReference type="NCBI Taxonomy" id="47951"/>
    <lineage>
        <taxon>Bacteria</taxon>
        <taxon>Pseudomonadati</taxon>
        <taxon>Pseudomonadota</taxon>
        <taxon>Gammaproteobacteria</taxon>
        <taxon>Vibrionales</taxon>
        <taxon>Vibrionaceae</taxon>
        <taxon>Vibrio</taxon>
    </lineage>
</organism>
<protein>
    <submittedName>
        <fullName evidence="2">Uncharacterized protein</fullName>
    </submittedName>
</protein>
<feature type="transmembrane region" description="Helical" evidence="1">
    <location>
        <begin position="104"/>
        <end position="126"/>
    </location>
</feature>
<name>A0A7Z1MGP3_9VIBR</name>
<keyword evidence="1" id="KW-0812">Transmembrane</keyword>
<comment type="caution">
    <text evidence="2">The sequence shown here is derived from an EMBL/GenBank/DDBJ whole genome shotgun (WGS) entry which is preliminary data.</text>
</comment>
<reference evidence="2" key="1">
    <citation type="submission" date="2016-07" db="EMBL/GenBank/DDBJ databases">
        <authorList>
            <person name="Kauffman K."/>
            <person name="Arevalo P."/>
            <person name="Polz M.F."/>
        </authorList>
    </citation>
    <scope>NUCLEOTIDE SEQUENCE</scope>
    <source>
        <strain evidence="2">10N.222.46.E12</strain>
    </source>
</reference>
<reference evidence="2" key="2">
    <citation type="journal article" date="2018" name="Nature">
        <title>A major lineage of non-tailed dsDNA viruses as unrecognized killers of marine bacteria.</title>
        <authorList>
            <person name="Kauffman K.M."/>
            <person name="Hussain F.A."/>
            <person name="Yang J."/>
            <person name="Arevalo P."/>
            <person name="Brown J.M."/>
            <person name="Chang W.K."/>
            <person name="VanInsberghe D."/>
            <person name="Elsherbini J."/>
            <person name="Sharma R.S."/>
            <person name="Cutler M.B."/>
            <person name="Kelly L."/>
            <person name="Polz M.F."/>
        </authorList>
    </citation>
    <scope>NUCLEOTIDE SEQUENCE</scope>
    <source>
        <strain evidence="2">10N.222.46.E12</strain>
    </source>
</reference>
<keyword evidence="1" id="KW-0472">Membrane</keyword>
<accession>A0A7Z1MGP3</accession>
<feature type="transmembrane region" description="Helical" evidence="1">
    <location>
        <begin position="21"/>
        <end position="48"/>
    </location>
</feature>
<keyword evidence="1" id="KW-1133">Transmembrane helix</keyword>
<evidence type="ECO:0000313" key="2">
    <source>
        <dbReference type="EMBL" id="PMP26585.1"/>
    </source>
</evidence>